<dbReference type="RefSeq" id="WP_044169271.1">
    <property type="nucleotide sequence ID" value="NZ_JDFF01000024.1"/>
</dbReference>
<dbReference type="Proteomes" id="UP000023482">
    <property type="component" value="Unassembled WGS sequence"/>
</dbReference>
<gene>
    <name evidence="1" type="ORF">HMPREF0636_0334</name>
</gene>
<comment type="caution">
    <text evidence="1">The sequence shown here is derived from an EMBL/GenBank/DDBJ whole genome shotgun (WGS) entry which is preliminary data.</text>
</comment>
<organism evidence="1 2">
    <name type="scientific">Porphyromonas catoniae ATCC 51270</name>
    <dbReference type="NCBI Taxonomy" id="887901"/>
    <lineage>
        <taxon>Bacteria</taxon>
        <taxon>Pseudomonadati</taxon>
        <taxon>Bacteroidota</taxon>
        <taxon>Bacteroidia</taxon>
        <taxon>Bacteroidales</taxon>
        <taxon>Porphyromonadaceae</taxon>
        <taxon>Porphyromonas</taxon>
    </lineage>
</organism>
<proteinExistence type="predicted"/>
<sequence>MLQAILRKKNLRTPTGKRSEDALTSSTIGLLQYLPDKTFWEILYKASKYEASKHTLPEFSDAGAIENISFWERMSAEGTNNKSSVEPDVWLELERMHLIIEAKRYEEEGQYEGQWLNEIQALLNTLAEDDERPIWLLALGGNYQTSKQSLSLGDKTYSIINIRWQTLLEEVKKYTYESSPYSSVEKRICKDIIKAFELFGYFSLKWLDSLADTYKDPPARRAPSSIDTLFHLPKYK</sequence>
<evidence type="ECO:0000313" key="2">
    <source>
        <dbReference type="Proteomes" id="UP000023482"/>
    </source>
</evidence>
<protein>
    <submittedName>
        <fullName evidence="1">Uncharacterized protein</fullName>
    </submittedName>
</protein>
<name>Z4WRQ9_9PORP</name>
<reference evidence="1 2" key="1">
    <citation type="submission" date="2014-01" db="EMBL/GenBank/DDBJ databases">
        <authorList>
            <person name="Durkin A.S."/>
            <person name="McCorrison J."/>
            <person name="Torralba M."/>
            <person name="Gillis M."/>
            <person name="Haft D.H."/>
            <person name="Methe B."/>
            <person name="Sutton G."/>
            <person name="Nelson K.E."/>
        </authorList>
    </citation>
    <scope>NUCLEOTIDE SEQUENCE [LARGE SCALE GENOMIC DNA]</scope>
    <source>
        <strain evidence="1 2">ATCC 51270</strain>
    </source>
</reference>
<evidence type="ECO:0000313" key="1">
    <source>
        <dbReference type="EMBL" id="EWC91532.1"/>
    </source>
</evidence>
<dbReference type="PATRIC" id="fig|887901.3.peg.1340"/>
<dbReference type="OrthoDB" id="1082859at2"/>
<dbReference type="EMBL" id="JDFF01000024">
    <property type="protein sequence ID" value="EWC91532.1"/>
    <property type="molecule type" value="Genomic_DNA"/>
</dbReference>
<dbReference type="AlphaFoldDB" id="Z4WRQ9"/>
<accession>Z4WRQ9</accession>
<keyword evidence="2" id="KW-1185">Reference proteome</keyword>